<proteinExistence type="predicted"/>
<sequence>MNTRRMASKRFEEGRVNEEVPPQVEKVIQGSQIPAQGVQVTIGGEGNEVRLVPPEMTNGEIREALLDLARSMTTYVNRGIEPKVNIVESTITSRLRDFVRMNPPIFLGSKVGEDPQEFLDGVYKMLSAMGVTSREKSVSFIPIEGGFSCVVHSMER</sequence>
<dbReference type="AlphaFoldDB" id="A0A6N2AHE9"/>
<evidence type="ECO:0000313" key="1">
    <source>
        <dbReference type="EMBL" id="TMW81050.1"/>
    </source>
</evidence>
<reference evidence="1" key="1">
    <citation type="submission" date="2019-05" db="EMBL/GenBank/DDBJ databases">
        <title>The de novo reference genome and transcriptome assemblies of the wild tomato species Solanum chilense.</title>
        <authorList>
            <person name="Stam R."/>
            <person name="Nosenko T."/>
            <person name="Hoerger A.C."/>
            <person name="Stephan W."/>
            <person name="Seidel M.A."/>
            <person name="Kuhn J.M.M."/>
            <person name="Haberer G."/>
            <person name="Tellier A."/>
        </authorList>
    </citation>
    <scope>NUCLEOTIDE SEQUENCE</scope>
    <source>
        <tissue evidence="1">Mature leaves</tissue>
    </source>
</reference>
<organism evidence="1">
    <name type="scientific">Solanum chilense</name>
    <name type="common">Tomato</name>
    <name type="synonym">Lycopersicon chilense</name>
    <dbReference type="NCBI Taxonomy" id="4083"/>
    <lineage>
        <taxon>Eukaryota</taxon>
        <taxon>Viridiplantae</taxon>
        <taxon>Streptophyta</taxon>
        <taxon>Embryophyta</taxon>
        <taxon>Tracheophyta</taxon>
        <taxon>Spermatophyta</taxon>
        <taxon>Magnoliopsida</taxon>
        <taxon>eudicotyledons</taxon>
        <taxon>Gunneridae</taxon>
        <taxon>Pentapetalae</taxon>
        <taxon>asterids</taxon>
        <taxon>lamiids</taxon>
        <taxon>Solanales</taxon>
        <taxon>Solanaceae</taxon>
        <taxon>Solanoideae</taxon>
        <taxon>Solaneae</taxon>
        <taxon>Solanum</taxon>
        <taxon>Solanum subgen. Lycopersicon</taxon>
    </lineage>
</organism>
<gene>
    <name evidence="1" type="ORF">EJD97_012431</name>
</gene>
<comment type="caution">
    <text evidence="1">The sequence shown here is derived from an EMBL/GenBank/DDBJ whole genome shotgun (WGS) entry which is preliminary data.</text>
</comment>
<dbReference type="EMBL" id="RXGB01031732">
    <property type="protein sequence ID" value="TMW81050.1"/>
    <property type="molecule type" value="Genomic_DNA"/>
</dbReference>
<accession>A0A6N2AHE9</accession>
<evidence type="ECO:0008006" key="2">
    <source>
        <dbReference type="Google" id="ProtNLM"/>
    </source>
</evidence>
<name>A0A6N2AHE9_SOLCI</name>
<protein>
    <recommendedName>
        <fullName evidence="2">Gag-pol polyprotein</fullName>
    </recommendedName>
</protein>